<dbReference type="Pfam" id="PF01663">
    <property type="entry name" value="Phosphodiest"/>
    <property type="match status" value="1"/>
</dbReference>
<dbReference type="PANTHER" id="PTHR10151">
    <property type="entry name" value="ECTONUCLEOTIDE PYROPHOSPHATASE/PHOSPHODIESTERASE"/>
    <property type="match status" value="1"/>
</dbReference>
<dbReference type="Gene3D" id="3.30.1360.180">
    <property type="match status" value="1"/>
</dbReference>
<dbReference type="Gene3D" id="3.40.720.10">
    <property type="entry name" value="Alkaline Phosphatase, subunit A"/>
    <property type="match status" value="1"/>
</dbReference>
<gene>
    <name evidence="1" type="ORF">V1264_014774</name>
</gene>
<dbReference type="InterPro" id="IPR002591">
    <property type="entry name" value="Phosphodiest/P_Trfase"/>
</dbReference>
<dbReference type="Proteomes" id="UP001374579">
    <property type="component" value="Unassembled WGS sequence"/>
</dbReference>
<organism evidence="1 2">
    <name type="scientific">Littorina saxatilis</name>
    <dbReference type="NCBI Taxonomy" id="31220"/>
    <lineage>
        <taxon>Eukaryota</taxon>
        <taxon>Metazoa</taxon>
        <taxon>Spiralia</taxon>
        <taxon>Lophotrochozoa</taxon>
        <taxon>Mollusca</taxon>
        <taxon>Gastropoda</taxon>
        <taxon>Caenogastropoda</taxon>
        <taxon>Littorinimorpha</taxon>
        <taxon>Littorinoidea</taxon>
        <taxon>Littorinidae</taxon>
        <taxon>Littorina</taxon>
    </lineage>
</organism>
<dbReference type="SUPFAM" id="SSF53649">
    <property type="entry name" value="Alkaline phosphatase-like"/>
    <property type="match status" value="1"/>
</dbReference>
<dbReference type="InterPro" id="IPR017850">
    <property type="entry name" value="Alkaline_phosphatase_core_sf"/>
</dbReference>
<dbReference type="CDD" id="cd16018">
    <property type="entry name" value="Enpp"/>
    <property type="match status" value="1"/>
</dbReference>
<proteinExistence type="predicted"/>
<protein>
    <recommendedName>
        <fullName evidence="3">Ectonucleotide pyrophosphatase/phosphodiesterase family member 6</fullName>
    </recommendedName>
</protein>
<dbReference type="AlphaFoldDB" id="A0AAN9GK66"/>
<evidence type="ECO:0008006" key="3">
    <source>
        <dbReference type="Google" id="ProtNLM"/>
    </source>
</evidence>
<dbReference type="GO" id="GO:0016787">
    <property type="term" value="F:hydrolase activity"/>
    <property type="evidence" value="ECO:0007669"/>
    <property type="project" value="UniProtKB-ARBA"/>
</dbReference>
<dbReference type="PANTHER" id="PTHR10151:SF120">
    <property type="entry name" value="BIS(5'-ADENOSYL)-TRIPHOSPHATASE"/>
    <property type="match status" value="1"/>
</dbReference>
<evidence type="ECO:0000313" key="1">
    <source>
        <dbReference type="EMBL" id="KAK7110986.1"/>
    </source>
</evidence>
<keyword evidence="2" id="KW-1185">Reference proteome</keyword>
<name>A0AAN9GK66_9CAEN</name>
<comment type="caution">
    <text evidence="1">The sequence shown here is derived from an EMBL/GenBank/DDBJ whole genome shotgun (WGS) entry which is preliminary data.</text>
</comment>
<dbReference type="EMBL" id="JBAMIC010000003">
    <property type="protein sequence ID" value="KAK7110986.1"/>
    <property type="molecule type" value="Genomic_DNA"/>
</dbReference>
<accession>A0AAN9GK66</accession>
<evidence type="ECO:0000313" key="2">
    <source>
        <dbReference type="Proteomes" id="UP001374579"/>
    </source>
</evidence>
<sequence length="447" mass="49029">MSQQTRCTSKGSSDKTATASLAMLMLLTLLATAAGGGVYSSKVLLVSMDGFRWDYIHKVKGLGNFSRLVDSGSCVDHVNPAFATVTFPLHYTMVTGLYEESHGVVANNMYDLDSNTAFTLTYSGPDTNASLWWEGAEPIWVSAVKAGLKAGTIFWPGCDVENHGSRPTSWLAYGGKMTYEDRIRTAVDWLHEQNMQFVALYFDEPDTTGHTYGPFAKQTADKVREMDGVLGLILESLDAAGLGDDVNVIVTSDHGMADVNLEKKMINLYDKVDRSLVQRVPDSGPVTAIMPVAGREDDVMAALRKVDHLTAYRKEDIPERYHYTDHRRIMPIIVIADEGWELAADPKAFLDWGAKGDHGYDNELSSMKPIFFARGPNFRKGAHTTAISSVDIYPLLCELLGIEPKPHNGSLDATRAFLQQSQTSSSTGLPCGLHLLFCVVLSVTLCI</sequence>
<reference evidence="1 2" key="1">
    <citation type="submission" date="2024-02" db="EMBL/GenBank/DDBJ databases">
        <title>Chromosome-scale genome assembly of the rough periwinkle Littorina saxatilis.</title>
        <authorList>
            <person name="De Jode A."/>
            <person name="Faria R."/>
            <person name="Formenti G."/>
            <person name="Sims Y."/>
            <person name="Smith T.P."/>
            <person name="Tracey A."/>
            <person name="Wood J.M.D."/>
            <person name="Zagrodzka Z.B."/>
            <person name="Johannesson K."/>
            <person name="Butlin R.K."/>
            <person name="Leder E.H."/>
        </authorList>
    </citation>
    <scope>NUCLEOTIDE SEQUENCE [LARGE SCALE GENOMIC DNA]</scope>
    <source>
        <strain evidence="1">Snail1</strain>
        <tissue evidence="1">Muscle</tissue>
    </source>
</reference>